<protein>
    <submittedName>
        <fullName evidence="1">Uncharacterized protein</fullName>
    </submittedName>
</protein>
<dbReference type="AlphaFoldDB" id="A0A016UJS0"/>
<keyword evidence="2" id="KW-1185">Reference proteome</keyword>
<evidence type="ECO:0000313" key="1">
    <source>
        <dbReference type="EMBL" id="EYC15062.1"/>
    </source>
</evidence>
<organism evidence="1 2">
    <name type="scientific">Ancylostoma ceylanicum</name>
    <dbReference type="NCBI Taxonomy" id="53326"/>
    <lineage>
        <taxon>Eukaryota</taxon>
        <taxon>Metazoa</taxon>
        <taxon>Ecdysozoa</taxon>
        <taxon>Nematoda</taxon>
        <taxon>Chromadorea</taxon>
        <taxon>Rhabditida</taxon>
        <taxon>Rhabditina</taxon>
        <taxon>Rhabditomorpha</taxon>
        <taxon>Strongyloidea</taxon>
        <taxon>Ancylostomatidae</taxon>
        <taxon>Ancylostomatinae</taxon>
        <taxon>Ancylostoma</taxon>
    </lineage>
</organism>
<proteinExistence type="predicted"/>
<sequence length="69" mass="7740">MEGEESDVGVVGIEEPALCLWMQVPRELLLRHTRLLPTTRNYEFVKAGDALACPVFVLLSTIKIAVMIR</sequence>
<comment type="caution">
    <text evidence="1">The sequence shown here is derived from an EMBL/GenBank/DDBJ whole genome shotgun (WGS) entry which is preliminary data.</text>
</comment>
<evidence type="ECO:0000313" key="2">
    <source>
        <dbReference type="Proteomes" id="UP000024635"/>
    </source>
</evidence>
<reference evidence="2" key="1">
    <citation type="journal article" date="2015" name="Nat. Genet.">
        <title>The genome and transcriptome of the zoonotic hookworm Ancylostoma ceylanicum identify infection-specific gene families.</title>
        <authorList>
            <person name="Schwarz E.M."/>
            <person name="Hu Y."/>
            <person name="Antoshechkin I."/>
            <person name="Miller M.M."/>
            <person name="Sternberg P.W."/>
            <person name="Aroian R.V."/>
        </authorList>
    </citation>
    <scope>NUCLEOTIDE SEQUENCE</scope>
    <source>
        <strain evidence="2">HY135</strain>
    </source>
</reference>
<dbReference type="Proteomes" id="UP000024635">
    <property type="component" value="Unassembled WGS sequence"/>
</dbReference>
<accession>A0A016UJS0</accession>
<gene>
    <name evidence="1" type="primary">Acey_s0038.g3610</name>
    <name evidence="1" type="ORF">Y032_0038g3610</name>
</gene>
<name>A0A016UJS0_9BILA</name>
<dbReference type="EMBL" id="JARK01001374">
    <property type="protein sequence ID" value="EYC15062.1"/>
    <property type="molecule type" value="Genomic_DNA"/>
</dbReference>